<comment type="caution">
    <text evidence="1">The sequence shown here is derived from an EMBL/GenBank/DDBJ whole genome shotgun (WGS) entry which is preliminary data.</text>
</comment>
<evidence type="ECO:0000313" key="1">
    <source>
        <dbReference type="EMBL" id="MBJ7880716.1"/>
    </source>
</evidence>
<organism evidence="1 2">
    <name type="scientific">Gelidibacter salicanalis</name>
    <dbReference type="NCBI Taxonomy" id="291193"/>
    <lineage>
        <taxon>Bacteria</taxon>
        <taxon>Pseudomonadati</taxon>
        <taxon>Bacteroidota</taxon>
        <taxon>Flavobacteriia</taxon>
        <taxon>Flavobacteriales</taxon>
        <taxon>Flavobacteriaceae</taxon>
        <taxon>Gelidibacter</taxon>
    </lineage>
</organism>
<dbReference type="Proteomes" id="UP000662373">
    <property type="component" value="Unassembled WGS sequence"/>
</dbReference>
<dbReference type="EMBL" id="JAEHJZ010000018">
    <property type="protein sequence ID" value="MBJ7880716.1"/>
    <property type="molecule type" value="Genomic_DNA"/>
</dbReference>
<sequence length="107" mass="12580">MELKSFSLAFDCLKKRILLENYLNHSLALSYVNQNTNSLISNNWLTYKNELNVPVGQMNELIVNFDNLYFYLKEGGSFKDGHELYEKLELKFNKIYQSSEKISKQTN</sequence>
<keyword evidence="2" id="KW-1185">Reference proteome</keyword>
<dbReference type="RefSeq" id="WP_199598579.1">
    <property type="nucleotide sequence ID" value="NZ_JAEHJZ010000018.1"/>
</dbReference>
<proteinExistence type="predicted"/>
<accession>A0A934KJP8</accession>
<dbReference type="AlphaFoldDB" id="A0A934KJP8"/>
<protein>
    <submittedName>
        <fullName evidence="1">Uncharacterized protein</fullName>
    </submittedName>
</protein>
<name>A0A934KJP8_9FLAO</name>
<reference evidence="1 2" key="1">
    <citation type="submission" date="2020-09" db="EMBL/GenBank/DDBJ databases">
        <title>Draft genome of Gelidibacter salicanalis PAMC21136.</title>
        <authorList>
            <person name="Park H."/>
        </authorList>
    </citation>
    <scope>NUCLEOTIDE SEQUENCE [LARGE SCALE GENOMIC DNA]</scope>
    <source>
        <strain evidence="1 2">PAMC21136</strain>
    </source>
</reference>
<gene>
    <name evidence="1" type="ORF">JEM65_08660</name>
</gene>
<evidence type="ECO:0000313" key="2">
    <source>
        <dbReference type="Proteomes" id="UP000662373"/>
    </source>
</evidence>